<evidence type="ECO:0000313" key="3">
    <source>
        <dbReference type="EMBL" id="MPY52290.1"/>
    </source>
</evidence>
<evidence type="ECO:0000256" key="1">
    <source>
        <dbReference type="SAM" id="MobiDB-lite"/>
    </source>
</evidence>
<dbReference type="Proteomes" id="UP000373149">
    <property type="component" value="Unassembled WGS sequence"/>
</dbReference>
<dbReference type="RefSeq" id="WP_152866523.1">
    <property type="nucleotide sequence ID" value="NZ_VMNX01000130.1"/>
</dbReference>
<evidence type="ECO:0000256" key="2">
    <source>
        <dbReference type="SAM" id="Phobius"/>
    </source>
</evidence>
<reference evidence="3 4" key="1">
    <citation type="submission" date="2019-09" db="EMBL/GenBank/DDBJ databases">
        <authorList>
            <person name="Duangmal K."/>
            <person name="Teo W.F.A."/>
            <person name="Lipun K."/>
        </authorList>
    </citation>
    <scope>NUCLEOTIDE SEQUENCE [LARGE SCALE GENOMIC DNA]</scope>
    <source>
        <strain evidence="3 4">K1PN6</strain>
    </source>
</reference>
<proteinExistence type="predicted"/>
<keyword evidence="4" id="KW-1185">Reference proteome</keyword>
<comment type="caution">
    <text evidence="3">The sequence shown here is derived from an EMBL/GenBank/DDBJ whole genome shotgun (WGS) entry which is preliminary data.</text>
</comment>
<feature type="compositionally biased region" description="Low complexity" evidence="1">
    <location>
        <begin position="91"/>
        <end position="102"/>
    </location>
</feature>
<name>A0A5N8WY34_9ACTN</name>
<sequence>MNRSDRLRPEDKRDYERVLDRALRSPRVREALERADAVVNTEQLRTKALGARATITAAALPEYRLYLRLRTDAERPAKTPGVSPGGNGADSVRSGDGSERSGGSSQGLLGAVGLLLPALAVMAAIAFLVVGYALGLVNSHSQLAEGLVTAGWIAASVAVLAALLGLVGMLVTASRNRAIAYADHACDTDPAVAAARETWHRALLDRGIQPFLLDRLRANSAGTGEGTPTGASPDTEADPNPGFSSPGYSSPDFTGSPDFTSPDFTSPDFTSPDFTGPAKHGTQE</sequence>
<feature type="region of interest" description="Disordered" evidence="1">
    <location>
        <begin position="75"/>
        <end position="102"/>
    </location>
</feature>
<evidence type="ECO:0000313" key="4">
    <source>
        <dbReference type="Proteomes" id="UP000373149"/>
    </source>
</evidence>
<dbReference type="EMBL" id="VMNX01000130">
    <property type="protein sequence ID" value="MPY52290.1"/>
    <property type="molecule type" value="Genomic_DNA"/>
</dbReference>
<keyword evidence="2" id="KW-0812">Transmembrane</keyword>
<evidence type="ECO:0008006" key="5">
    <source>
        <dbReference type="Google" id="ProtNLM"/>
    </source>
</evidence>
<feature type="region of interest" description="Disordered" evidence="1">
    <location>
        <begin position="219"/>
        <end position="284"/>
    </location>
</feature>
<dbReference type="AlphaFoldDB" id="A0A5N8WY34"/>
<accession>A0A5N8WY34</accession>
<keyword evidence="2" id="KW-1133">Transmembrane helix</keyword>
<feature type="transmembrane region" description="Helical" evidence="2">
    <location>
        <begin position="146"/>
        <end position="171"/>
    </location>
</feature>
<protein>
    <recommendedName>
        <fullName evidence="5">Transmembrane protein</fullName>
    </recommendedName>
</protein>
<keyword evidence="2" id="KW-0472">Membrane</keyword>
<gene>
    <name evidence="3" type="ORF">FPZ41_28445</name>
</gene>
<feature type="transmembrane region" description="Helical" evidence="2">
    <location>
        <begin position="108"/>
        <end position="134"/>
    </location>
</feature>
<feature type="compositionally biased region" description="Polar residues" evidence="1">
    <location>
        <begin position="242"/>
        <end position="273"/>
    </location>
</feature>
<organism evidence="3 4">
    <name type="scientific">Streptomyces acidicola</name>
    <dbReference type="NCBI Taxonomy" id="2596892"/>
    <lineage>
        <taxon>Bacteria</taxon>
        <taxon>Bacillati</taxon>
        <taxon>Actinomycetota</taxon>
        <taxon>Actinomycetes</taxon>
        <taxon>Kitasatosporales</taxon>
        <taxon>Streptomycetaceae</taxon>
        <taxon>Streptomyces</taxon>
    </lineage>
</organism>